<dbReference type="InterPro" id="IPR032675">
    <property type="entry name" value="LRR_dom_sf"/>
</dbReference>
<dbReference type="PROSITE" id="PS51450">
    <property type="entry name" value="LRR"/>
    <property type="match status" value="1"/>
</dbReference>
<dbReference type="GO" id="GO:0030620">
    <property type="term" value="F:U2 snRNA binding"/>
    <property type="evidence" value="ECO:0007669"/>
    <property type="project" value="InterPro"/>
</dbReference>
<evidence type="ECO:0000256" key="3">
    <source>
        <dbReference type="ARBA" id="ARBA00022614"/>
    </source>
</evidence>
<dbReference type="GO" id="GO:0005930">
    <property type="term" value="C:axoneme"/>
    <property type="evidence" value="ECO:0007669"/>
    <property type="project" value="UniProtKB-SubCell"/>
</dbReference>
<feature type="region of interest" description="Disordered" evidence="7">
    <location>
        <begin position="256"/>
        <end position="276"/>
    </location>
</feature>
<sequence length="276" mass="29926">MAETTAVGAQLGPRIIGRLTPELILRSPQYMNPCNQYEIDLRANRIAAIENLGATENQFDSIDLSDNSIVRLEGFPKLARLQCLHLSNNRINRIARNLEEAIPKLEWLILTNNRLANLADLDSMSTLPRLKYLSLLDNPVTKQPGYRLYVIGRCKKLKMLDFRKVKQKEREEAERLYGAAPQQAPATFEPEEELAQAEAAAGVARPAEPAAAPAAAAARAGPTPEQVTAIKAAIAAASTLEEVRRLEDALKTGHLPSEITVGGEGGANGAAAMDEG</sequence>
<dbReference type="SUPFAM" id="SSF52058">
    <property type="entry name" value="L domain-like"/>
    <property type="match status" value="1"/>
</dbReference>
<comment type="subcellular location">
    <subcellularLocation>
        <location evidence="2">Cytoplasm</location>
        <location evidence="2">Cytoskeleton</location>
        <location evidence="2">Cilium axoneme</location>
    </subcellularLocation>
    <subcellularLocation>
        <location evidence="1">Nucleus</location>
    </subcellularLocation>
</comment>
<proteinExistence type="inferred from homology"/>
<evidence type="ECO:0000256" key="5">
    <source>
        <dbReference type="ARBA" id="ARBA00023242"/>
    </source>
</evidence>
<comment type="similarity">
    <text evidence="6">Belongs to the U2 small nuclear ribonucleoprotein A family.</text>
</comment>
<evidence type="ECO:0000256" key="1">
    <source>
        <dbReference type="ARBA" id="ARBA00004123"/>
    </source>
</evidence>
<dbReference type="InterPro" id="IPR001611">
    <property type="entry name" value="Leu-rich_rpt"/>
</dbReference>
<organism evidence="8 9">
    <name type="scientific">Chlorella sorokiniana</name>
    <name type="common">Freshwater green alga</name>
    <dbReference type="NCBI Taxonomy" id="3076"/>
    <lineage>
        <taxon>Eukaryota</taxon>
        <taxon>Viridiplantae</taxon>
        <taxon>Chlorophyta</taxon>
        <taxon>core chlorophytes</taxon>
        <taxon>Trebouxiophyceae</taxon>
        <taxon>Chlorellales</taxon>
        <taxon>Chlorellaceae</taxon>
        <taxon>Chlorella clade</taxon>
        <taxon>Chlorella</taxon>
    </lineage>
</organism>
<comment type="caution">
    <text evidence="8">The sequence shown here is derived from an EMBL/GenBank/DDBJ whole genome shotgun (WGS) entry which is preliminary data.</text>
</comment>
<evidence type="ECO:0000256" key="6">
    <source>
        <dbReference type="ARBA" id="ARBA00024196"/>
    </source>
</evidence>
<dbReference type="GO" id="GO:0005634">
    <property type="term" value="C:nucleus"/>
    <property type="evidence" value="ECO:0007669"/>
    <property type="project" value="UniProtKB-SubCell"/>
</dbReference>
<dbReference type="PANTHER" id="PTHR10552:SF6">
    <property type="entry name" value="U2 SMALL NUCLEAR RIBONUCLEOPROTEIN A"/>
    <property type="match status" value="1"/>
</dbReference>
<dbReference type="Gene3D" id="3.80.10.10">
    <property type="entry name" value="Ribonuclease Inhibitor"/>
    <property type="match status" value="1"/>
</dbReference>
<keyword evidence="5" id="KW-0539">Nucleus</keyword>
<keyword evidence="4" id="KW-0677">Repeat</keyword>
<dbReference type="EMBL" id="LHPG02000007">
    <property type="protein sequence ID" value="PRW57437.1"/>
    <property type="molecule type" value="Genomic_DNA"/>
</dbReference>
<dbReference type="AlphaFoldDB" id="A0A2P6TTN9"/>
<evidence type="ECO:0000256" key="4">
    <source>
        <dbReference type="ARBA" id="ARBA00022737"/>
    </source>
</evidence>
<dbReference type="Proteomes" id="UP000239899">
    <property type="component" value="Unassembled WGS sequence"/>
</dbReference>
<dbReference type="OrthoDB" id="433501at2759"/>
<dbReference type="FunFam" id="3.80.10.10:FF:000026">
    <property type="entry name" value="U2 small nuclear ribonucleoprotein A"/>
    <property type="match status" value="1"/>
</dbReference>
<dbReference type="InterPro" id="IPR044640">
    <property type="entry name" value="RU2A"/>
</dbReference>
<gene>
    <name evidence="8" type="ORF">C2E21_3847</name>
</gene>
<name>A0A2P6TTN9_CHLSO</name>
<dbReference type="Pfam" id="PF14580">
    <property type="entry name" value="LRR_9"/>
    <property type="match status" value="1"/>
</dbReference>
<dbReference type="PANTHER" id="PTHR10552">
    <property type="entry name" value="U2 SMALL NUCLEAR RIBONUCLEOPROTEIN A"/>
    <property type="match status" value="1"/>
</dbReference>
<evidence type="ECO:0000256" key="2">
    <source>
        <dbReference type="ARBA" id="ARBA00004430"/>
    </source>
</evidence>
<keyword evidence="3" id="KW-0433">Leucine-rich repeat</keyword>
<evidence type="ECO:0000256" key="7">
    <source>
        <dbReference type="SAM" id="MobiDB-lite"/>
    </source>
</evidence>
<protein>
    <submittedName>
        <fullName evidence="8">U2 small nuclear ribonucleo A</fullName>
    </submittedName>
</protein>
<dbReference type="STRING" id="3076.A0A2P6TTN9"/>
<accession>A0A2P6TTN9</accession>
<keyword evidence="9" id="KW-1185">Reference proteome</keyword>
<reference evidence="8 9" key="1">
    <citation type="journal article" date="2018" name="Plant J.">
        <title>Genome sequences of Chlorella sorokiniana UTEX 1602 and Micractinium conductrix SAG 241.80: implications to maltose excretion by a green alga.</title>
        <authorList>
            <person name="Arriola M.B."/>
            <person name="Velmurugan N."/>
            <person name="Zhang Y."/>
            <person name="Plunkett M.H."/>
            <person name="Hondzo H."/>
            <person name="Barney B.M."/>
        </authorList>
    </citation>
    <scope>NUCLEOTIDE SEQUENCE [LARGE SCALE GENOMIC DNA]</scope>
    <source>
        <strain evidence="9">UTEX 1602</strain>
    </source>
</reference>
<dbReference type="GO" id="GO:0000398">
    <property type="term" value="P:mRNA splicing, via spliceosome"/>
    <property type="evidence" value="ECO:0007669"/>
    <property type="project" value="InterPro"/>
</dbReference>
<evidence type="ECO:0000313" key="8">
    <source>
        <dbReference type="EMBL" id="PRW57437.1"/>
    </source>
</evidence>
<evidence type="ECO:0000313" key="9">
    <source>
        <dbReference type="Proteomes" id="UP000239899"/>
    </source>
</evidence>